<evidence type="ECO:0000259" key="9">
    <source>
        <dbReference type="Pfam" id="PF00294"/>
    </source>
</evidence>
<dbReference type="InterPro" id="IPR002173">
    <property type="entry name" value="Carboh/pur_kinase_PfkB_CS"/>
</dbReference>
<dbReference type="Gene3D" id="3.40.1190.20">
    <property type="match status" value="1"/>
</dbReference>
<dbReference type="GO" id="GO:0008662">
    <property type="term" value="F:1-phosphofructokinase activity"/>
    <property type="evidence" value="ECO:0007669"/>
    <property type="project" value="UniProtKB-UniRule"/>
</dbReference>
<dbReference type="InterPro" id="IPR022463">
    <property type="entry name" value="1-PFruKinase"/>
</dbReference>
<gene>
    <name evidence="10" type="ORF">PEB0149_012660</name>
</gene>
<dbReference type="Proteomes" id="UP000187344">
    <property type="component" value="Unassembled WGS sequence"/>
</dbReference>
<dbReference type="OrthoDB" id="9801219at2"/>
<dbReference type="PROSITE" id="PS00584">
    <property type="entry name" value="PFKB_KINASES_2"/>
    <property type="match status" value="1"/>
</dbReference>
<keyword evidence="5 8" id="KW-0067">ATP-binding</keyword>
<evidence type="ECO:0000256" key="8">
    <source>
        <dbReference type="RuleBase" id="RU369061"/>
    </source>
</evidence>
<dbReference type="PROSITE" id="PS00583">
    <property type="entry name" value="PFKB_KINASES_1"/>
    <property type="match status" value="1"/>
</dbReference>
<dbReference type="InterPro" id="IPR029056">
    <property type="entry name" value="Ribokinase-like"/>
</dbReference>
<dbReference type="SUPFAM" id="SSF53613">
    <property type="entry name" value="Ribokinase-like"/>
    <property type="match status" value="1"/>
</dbReference>
<dbReference type="InterPro" id="IPR011611">
    <property type="entry name" value="PfkB_dom"/>
</dbReference>
<evidence type="ECO:0000256" key="4">
    <source>
        <dbReference type="ARBA" id="ARBA00022777"/>
    </source>
</evidence>
<dbReference type="Pfam" id="PF00294">
    <property type="entry name" value="PfkB"/>
    <property type="match status" value="1"/>
</dbReference>
<comment type="similarity">
    <text evidence="1 7 8">Belongs to the carbohydrate kinase PfkB family.</text>
</comment>
<dbReference type="GO" id="GO:0005524">
    <property type="term" value="F:ATP binding"/>
    <property type="evidence" value="ECO:0007669"/>
    <property type="project" value="UniProtKB-UniRule"/>
</dbReference>
<keyword evidence="3 8" id="KW-0547">Nucleotide-binding</keyword>
<evidence type="ECO:0000256" key="1">
    <source>
        <dbReference type="ARBA" id="ARBA00010688"/>
    </source>
</evidence>
<dbReference type="PANTHER" id="PTHR46566">
    <property type="entry name" value="1-PHOSPHOFRUCTOKINASE-RELATED"/>
    <property type="match status" value="1"/>
</dbReference>
<evidence type="ECO:0000313" key="11">
    <source>
        <dbReference type="Proteomes" id="UP000187344"/>
    </source>
</evidence>
<dbReference type="PANTHER" id="PTHR46566:SF5">
    <property type="entry name" value="1-PHOSPHOFRUCTOKINASE"/>
    <property type="match status" value="1"/>
</dbReference>
<comment type="caution">
    <text evidence="10">The sequence shown here is derived from an EMBL/GenBank/DDBJ whole genome shotgun (WGS) entry which is preliminary data.</text>
</comment>
<dbReference type="NCBIfam" id="TIGR03828">
    <property type="entry name" value="pfkB"/>
    <property type="match status" value="1"/>
</dbReference>
<dbReference type="PIRSF" id="PIRSF000535">
    <property type="entry name" value="1PFK/6PFK/LacC"/>
    <property type="match status" value="1"/>
</dbReference>
<dbReference type="RefSeq" id="WP_075868989.1">
    <property type="nucleotide sequence ID" value="NZ_LXYT01000001.1"/>
</dbReference>
<dbReference type="GO" id="GO:0005829">
    <property type="term" value="C:cytosol"/>
    <property type="evidence" value="ECO:0007669"/>
    <property type="project" value="TreeGrafter"/>
</dbReference>
<dbReference type="CDD" id="cd01164">
    <property type="entry name" value="FruK_PfkB_like"/>
    <property type="match status" value="1"/>
</dbReference>
<evidence type="ECO:0000256" key="2">
    <source>
        <dbReference type="ARBA" id="ARBA00022679"/>
    </source>
</evidence>
<dbReference type="EMBL" id="LXYT01000001">
    <property type="protein sequence ID" value="OLY43828.1"/>
    <property type="molecule type" value="Genomic_DNA"/>
</dbReference>
<sequence length="310" mass="33609">MKIATLTVNPAIDETIHLKKLERGHVHRAEEARFNAGGKGINVAACLADFSVKTAVTGFLGNANSRLFEELFQSHHIEDRFIRYEGETRTNIKIVDESETTDINLQGVSPTVEEIAKLQNIVDDFIAEDALIVMSGSLPPKMDPRFYRNEVERAEKGAKIIVDCSGKALQELLKAEKLPLAIKPNIDELSAFCGQQLENEGEVLNIARSLIDRGMALVAVSMGEKGGLFVSREGAIHAQYLLSGVKSTVGAGDAMVAGIAKSISDNAKLEDIARLGTAFAVGKLQKFGPALPEKTIIENLAQKVKCRRVG</sequence>
<proteinExistence type="inferred from homology"/>
<dbReference type="FunFam" id="3.40.1190.20:FF:000001">
    <property type="entry name" value="Phosphofructokinase"/>
    <property type="match status" value="1"/>
</dbReference>
<evidence type="ECO:0000256" key="3">
    <source>
        <dbReference type="ARBA" id="ARBA00022741"/>
    </source>
</evidence>
<dbReference type="AlphaFoldDB" id="A0A1R0FA77"/>
<evidence type="ECO:0000256" key="7">
    <source>
        <dbReference type="PIRNR" id="PIRNR000535"/>
    </source>
</evidence>
<dbReference type="NCBIfam" id="TIGR03168">
    <property type="entry name" value="1-PFK"/>
    <property type="match status" value="1"/>
</dbReference>
<reference evidence="10 11" key="1">
    <citation type="submission" date="2016-12" db="EMBL/GenBank/DDBJ databases">
        <title>Comparative genomics of Bartonella apis.</title>
        <authorList>
            <person name="Engel P."/>
        </authorList>
    </citation>
    <scope>NUCLEOTIDE SEQUENCE [LARGE SCALE GENOMIC DNA]</scope>
    <source>
        <strain evidence="10 11">PEB0149</strain>
    </source>
</reference>
<keyword evidence="4 8" id="KW-0418">Kinase</keyword>
<organism evidence="10 11">
    <name type="scientific">Bartonella apis</name>
    <dbReference type="NCBI Taxonomy" id="1686310"/>
    <lineage>
        <taxon>Bacteria</taxon>
        <taxon>Pseudomonadati</taxon>
        <taxon>Pseudomonadota</taxon>
        <taxon>Alphaproteobacteria</taxon>
        <taxon>Hyphomicrobiales</taxon>
        <taxon>Bartonellaceae</taxon>
        <taxon>Bartonella</taxon>
    </lineage>
</organism>
<protein>
    <recommendedName>
        <fullName evidence="7">Phosphofructokinase</fullName>
    </recommendedName>
</protein>
<keyword evidence="2 7" id="KW-0808">Transferase</keyword>
<evidence type="ECO:0000256" key="5">
    <source>
        <dbReference type="ARBA" id="ARBA00022840"/>
    </source>
</evidence>
<dbReference type="GO" id="GO:0016052">
    <property type="term" value="P:carbohydrate catabolic process"/>
    <property type="evidence" value="ECO:0007669"/>
    <property type="project" value="UniProtKB-ARBA"/>
</dbReference>
<comment type="catalytic activity">
    <reaction evidence="6 8">
        <text>beta-D-fructose 1-phosphate + ATP = beta-D-fructose 1,6-bisphosphate + ADP + H(+)</text>
        <dbReference type="Rhea" id="RHEA:14213"/>
        <dbReference type="ChEBI" id="CHEBI:15378"/>
        <dbReference type="ChEBI" id="CHEBI:30616"/>
        <dbReference type="ChEBI" id="CHEBI:32966"/>
        <dbReference type="ChEBI" id="CHEBI:138881"/>
        <dbReference type="ChEBI" id="CHEBI:456216"/>
        <dbReference type="EC" id="2.7.1.56"/>
    </reaction>
</comment>
<comment type="function">
    <text evidence="8">Catalyzes the ATP-dependent phosphorylation of fructose-l-phosphate to fructose-l,6-bisphosphate.</text>
</comment>
<feature type="domain" description="Carbohydrate kinase PfkB" evidence="9">
    <location>
        <begin position="9"/>
        <end position="294"/>
    </location>
</feature>
<dbReference type="InterPro" id="IPR017583">
    <property type="entry name" value="Tagatose/fructose_Pkinase"/>
</dbReference>
<keyword evidence="11" id="KW-1185">Reference proteome</keyword>
<evidence type="ECO:0000256" key="6">
    <source>
        <dbReference type="ARBA" id="ARBA00047745"/>
    </source>
</evidence>
<name>A0A1R0FA77_9HYPH</name>
<dbReference type="GO" id="GO:0044281">
    <property type="term" value="P:small molecule metabolic process"/>
    <property type="evidence" value="ECO:0007669"/>
    <property type="project" value="UniProtKB-ARBA"/>
</dbReference>
<accession>A0A1R0FA77</accession>
<evidence type="ECO:0000313" key="10">
    <source>
        <dbReference type="EMBL" id="OLY43828.1"/>
    </source>
</evidence>